<protein>
    <submittedName>
        <fullName evidence="2">Uncharacterized protein</fullName>
    </submittedName>
</protein>
<reference evidence="2 3" key="1">
    <citation type="submission" date="2018-01" db="EMBL/GenBank/DDBJ databases">
        <title>The draft genome sequence of Halioglobus japonicus S1-36.</title>
        <authorList>
            <person name="Du Z.-J."/>
            <person name="Shi M.-J."/>
        </authorList>
    </citation>
    <scope>NUCLEOTIDE SEQUENCE [LARGE SCALE GENOMIC DNA]</scope>
    <source>
        <strain evidence="2 3">S1-36</strain>
    </source>
</reference>
<proteinExistence type="predicted"/>
<sequence>MSARALTTLLFLGIFSGLFAVQGYAQEAPEPVGKVSLQRDQAMVEANRLDIAVVVFDDGVPEAVAEQNARGILPKVRAVESTFLPVNLRQALQASDAWGVIRVTPEESLLAHVQVKVRIEQATGLELRLAVTVTDATGRVWLDRTYLDYSAEADYPVPEEVDPILDGDPFADIYGAIANDMLAARQALGARGPRQIQQVAFLRYAAALAPDAFGDYIAEQEGHYKIQRLPAEGDDMVARVERIRSQEYLFVDHVDEQYVDLQREMAPAYNLWRQYDREQALYRLEYEQRAAERDKQGRYGSFSALQQVYNQYKVSKIQQQDIRQLARGFDNETAPTVLESSGQVYRLTGTLEQQYSDWRRILGQIFALETGLPSPAE</sequence>
<dbReference type="RefSeq" id="WP_084199465.1">
    <property type="nucleotide sequence ID" value="NZ_BMYL01000002.1"/>
</dbReference>
<feature type="chain" id="PRO_5042911435" evidence="1">
    <location>
        <begin position="21"/>
        <end position="377"/>
    </location>
</feature>
<keyword evidence="1" id="KW-0732">Signal</keyword>
<accession>A0AAP8SNJ8</accession>
<gene>
    <name evidence="2" type="ORF">C0029_10015</name>
</gene>
<dbReference type="AlphaFoldDB" id="A0AAP8SNJ8"/>
<comment type="caution">
    <text evidence="2">The sequence shown here is derived from an EMBL/GenBank/DDBJ whole genome shotgun (WGS) entry which is preliminary data.</text>
</comment>
<dbReference type="Proteomes" id="UP000235162">
    <property type="component" value="Unassembled WGS sequence"/>
</dbReference>
<name>A0AAP8SNJ8_9GAMM</name>
<keyword evidence="3" id="KW-1185">Reference proteome</keyword>
<dbReference type="EMBL" id="PKUR01000002">
    <property type="protein sequence ID" value="PLW86715.1"/>
    <property type="molecule type" value="Genomic_DNA"/>
</dbReference>
<dbReference type="KEGG" id="hja:BST95_11005"/>
<organism evidence="2 3">
    <name type="scientific">Halioglobus japonicus</name>
    <dbReference type="NCBI Taxonomy" id="930805"/>
    <lineage>
        <taxon>Bacteria</taxon>
        <taxon>Pseudomonadati</taxon>
        <taxon>Pseudomonadota</taxon>
        <taxon>Gammaproteobacteria</taxon>
        <taxon>Cellvibrionales</taxon>
        <taxon>Halieaceae</taxon>
        <taxon>Halioglobus</taxon>
    </lineage>
</organism>
<evidence type="ECO:0000313" key="3">
    <source>
        <dbReference type="Proteomes" id="UP000235162"/>
    </source>
</evidence>
<evidence type="ECO:0000256" key="1">
    <source>
        <dbReference type="SAM" id="SignalP"/>
    </source>
</evidence>
<feature type="signal peptide" evidence="1">
    <location>
        <begin position="1"/>
        <end position="20"/>
    </location>
</feature>
<evidence type="ECO:0000313" key="2">
    <source>
        <dbReference type="EMBL" id="PLW86715.1"/>
    </source>
</evidence>